<dbReference type="Proteomes" id="UP000052979">
    <property type="component" value="Unassembled WGS sequence"/>
</dbReference>
<dbReference type="EMBL" id="LBFI01000024">
    <property type="protein sequence ID" value="KKM46052.1"/>
    <property type="molecule type" value="Genomic_DNA"/>
</dbReference>
<sequence length="238" mass="27276">MEGIWAAIIAAAAALLGSATTAVISMRSERQRREIEQLREDARYEREDKAAIEMKANHERDDDAAVGRAVAEQFFQVREHVQDYHAANNGVFDDFFNGEWDSSRERQLRLKIGLIRDSEARSRLVAVLDALLDFQPLAPFSGVLDTQRFVEDTLALGGEHALAVARAQKPERTHLQQFDALKLNLGLWDDFLEHQAQVRAQRERDRLVKEEEAERLRYRQEEAEFDALMDIKAEIDSD</sequence>
<accession>A0A0C5BD06</accession>
<proteinExistence type="predicted"/>
<evidence type="ECO:0000313" key="1">
    <source>
        <dbReference type="EMBL" id="KKM46052.1"/>
    </source>
</evidence>
<dbReference type="OrthoDB" id="9998143at2"/>
<dbReference type="KEGG" id="rtc:APU90_04630"/>
<dbReference type="Proteomes" id="UP000237966">
    <property type="component" value="Unassembled WGS sequence"/>
</dbReference>
<dbReference type="KEGG" id="rtx:TI83_01855"/>
<comment type="caution">
    <text evidence="1">The sequence shown here is derived from an EMBL/GenBank/DDBJ whole genome shotgun (WGS) entry which is preliminary data.</text>
</comment>
<dbReference type="EMBL" id="PSWU01000004">
    <property type="protein sequence ID" value="PPI16141.1"/>
    <property type="molecule type" value="Genomic_DNA"/>
</dbReference>
<dbReference type="AlphaFoldDB" id="A0A0C5BD06"/>
<protein>
    <submittedName>
        <fullName evidence="1">Uncharacterized protein</fullName>
    </submittedName>
</protein>
<reference evidence="2 4" key="2">
    <citation type="submission" date="2018-02" db="EMBL/GenBank/DDBJ databases">
        <title>Bacteriophage NCPPB3778 and a type I-E CRISPR drive the evolution of the US Biological Select Agent, Rathayibacter toxicus.</title>
        <authorList>
            <person name="Davis E.W.II."/>
            <person name="Tabima J.F."/>
            <person name="Weisberg A.J."/>
            <person name="Lopes L.D."/>
            <person name="Wiseman M.S."/>
            <person name="Wiseman M.S."/>
            <person name="Pupko T."/>
            <person name="Belcher M.S."/>
            <person name="Sechler A.J."/>
            <person name="Tancos M.A."/>
            <person name="Schroeder B.K."/>
            <person name="Murray T.D."/>
            <person name="Luster D.G."/>
            <person name="Schneider W.L."/>
            <person name="Rogers E."/>
            <person name="Andreote F.D."/>
            <person name="Grunwald N.J."/>
            <person name="Putnam M.L."/>
            <person name="Chang J.H."/>
        </authorList>
    </citation>
    <scope>NUCLEOTIDE SEQUENCE [LARGE SCALE GENOMIC DNA]</scope>
    <source>
        <strain evidence="2 4">FH99</strain>
    </source>
</reference>
<evidence type="ECO:0000313" key="2">
    <source>
        <dbReference type="EMBL" id="PPI16141.1"/>
    </source>
</evidence>
<dbReference type="GeneID" id="93667992"/>
<dbReference type="RefSeq" id="WP_027692712.1">
    <property type="nucleotide sequence ID" value="NZ_CP010848.1"/>
</dbReference>
<gene>
    <name evidence="2" type="ORF">C5C51_01615</name>
    <name evidence="1" type="ORF">VT73_02865</name>
</gene>
<keyword evidence="3" id="KW-1185">Reference proteome</keyword>
<name>A0A0C5BD06_9MICO</name>
<dbReference type="PATRIC" id="fig|145458.7.peg.443"/>
<evidence type="ECO:0000313" key="4">
    <source>
        <dbReference type="Proteomes" id="UP000237966"/>
    </source>
</evidence>
<organism evidence="1 3">
    <name type="scientific">Rathayibacter toxicus</name>
    <dbReference type="NCBI Taxonomy" id="145458"/>
    <lineage>
        <taxon>Bacteria</taxon>
        <taxon>Bacillati</taxon>
        <taxon>Actinomycetota</taxon>
        <taxon>Actinomycetes</taxon>
        <taxon>Micrococcales</taxon>
        <taxon>Microbacteriaceae</taxon>
        <taxon>Rathayibacter</taxon>
    </lineage>
</organism>
<evidence type="ECO:0000313" key="3">
    <source>
        <dbReference type="Proteomes" id="UP000052979"/>
    </source>
</evidence>
<reference evidence="1 3" key="1">
    <citation type="submission" date="2015-04" db="EMBL/GenBank/DDBJ databases">
        <title>Draft genome sequence of Rathayibacter toxicus strain FH-142 (AKA 70134 or CS 32), a Western Australian isolate.</title>
        <authorList>
            <consortium name="Consortium for Microbial Forensics and Genomics (microFORGE)"/>
            <person name="Knight B.M."/>
            <person name="Roberts D.P."/>
            <person name="Lin D."/>
            <person name="Hari K."/>
            <person name="Fletcher J."/>
            <person name="Melcher U."/>
            <person name="Blagden T."/>
            <person name="Luster D.G."/>
            <person name="Sechler A.J."/>
            <person name="Schneider W.L."/>
            <person name="Winegar R.A."/>
        </authorList>
    </citation>
    <scope>NUCLEOTIDE SEQUENCE [LARGE SCALE GENOMIC DNA]</scope>
    <source>
        <strain evidence="1 3">FH142</strain>
    </source>
</reference>